<protein>
    <submittedName>
        <fullName evidence="2">Uncharacterized protein</fullName>
    </submittedName>
</protein>
<dbReference type="RefSeq" id="XP_067821972.1">
    <property type="nucleotide sequence ID" value="XM_067959365.1"/>
</dbReference>
<comment type="caution">
    <text evidence="2">The sequence shown here is derived from an EMBL/GenBank/DDBJ whole genome shotgun (WGS) entry which is preliminary data.</text>
</comment>
<dbReference type="Proteomes" id="UP000294530">
    <property type="component" value="Unassembled WGS sequence"/>
</dbReference>
<evidence type="ECO:0000313" key="2">
    <source>
        <dbReference type="EMBL" id="TDH72473.1"/>
    </source>
</evidence>
<evidence type="ECO:0000256" key="1">
    <source>
        <dbReference type="ARBA" id="ARBA00007099"/>
    </source>
</evidence>
<dbReference type="OrthoDB" id="418142at2759"/>
<comment type="similarity">
    <text evidence="1">Belongs to the UPF0489 family.</text>
</comment>
<accession>A0A976NYD8</accession>
<evidence type="ECO:0000313" key="3">
    <source>
        <dbReference type="Proteomes" id="UP000294530"/>
    </source>
</evidence>
<dbReference type="AlphaFoldDB" id="A0A976NYD8"/>
<sequence>MGVTSELPHFVEDDLYCSLEEMDSSSTKKWDLFAIELNTSHEATAIATEAIKTARQNSRAFLLDIDLDYFSTWNPFRRELNTYIDEAAIKTVTQVFSTVRYKQSLLDLMQAKQREFERKVFCQLMKRLEAADAMELASKRTSEWTQIVQELIPLYAHDVNANDIFKDLFQILEQYRDQKEVRHEIWTAGPFLDLPSHETSLEEIISMVSELEQFLRTSALDAPAIVTIAKSTGDKFLPPHQVNFVLTCVLEMLARTYGELSTKSTSV</sequence>
<dbReference type="InterPro" id="IPR024131">
    <property type="entry name" value="UPF0489"/>
</dbReference>
<dbReference type="PANTHER" id="PTHR13225">
    <property type="entry name" value="MISEXPRESSION SUPPRESSOR OF RAS 6"/>
    <property type="match status" value="1"/>
</dbReference>
<keyword evidence="3" id="KW-1185">Reference proteome</keyword>
<proteinExistence type="inferred from homology"/>
<reference evidence="2 3" key="1">
    <citation type="journal article" date="2021" name="Genome Biol.">
        <title>AFLAP: assembly-free linkage analysis pipeline using k-mers from genome sequencing data.</title>
        <authorList>
            <person name="Fletcher K."/>
            <person name="Zhang L."/>
            <person name="Gil J."/>
            <person name="Han R."/>
            <person name="Cavanaugh K."/>
            <person name="Michelmore R."/>
        </authorList>
    </citation>
    <scope>NUCLEOTIDE SEQUENCE [LARGE SCALE GENOMIC DNA]</scope>
    <source>
        <strain evidence="2 3">SF5</strain>
    </source>
</reference>
<gene>
    <name evidence="2" type="ORF">CCR75_001261</name>
</gene>
<dbReference type="KEGG" id="blac:94345036"/>
<dbReference type="PANTHER" id="PTHR13225:SF3">
    <property type="entry name" value="UPF0489 PROTEIN C5ORF22"/>
    <property type="match status" value="1"/>
</dbReference>
<organism evidence="2 3">
    <name type="scientific">Bremia lactucae</name>
    <name type="common">Lettuce downy mildew</name>
    <dbReference type="NCBI Taxonomy" id="4779"/>
    <lineage>
        <taxon>Eukaryota</taxon>
        <taxon>Sar</taxon>
        <taxon>Stramenopiles</taxon>
        <taxon>Oomycota</taxon>
        <taxon>Peronosporomycetes</taxon>
        <taxon>Peronosporales</taxon>
        <taxon>Peronosporaceae</taxon>
        <taxon>Bremia</taxon>
    </lineage>
</organism>
<name>A0A976NYD8_BRELC</name>
<dbReference type="EMBL" id="SHOA02000012">
    <property type="protein sequence ID" value="TDH72473.1"/>
    <property type="molecule type" value="Genomic_DNA"/>
</dbReference>
<dbReference type="GeneID" id="94345036"/>